<comment type="similarity">
    <text evidence="1">Belongs to the prokaryotic molybdopterin-containing oxidoreductase family.</text>
</comment>
<proteinExistence type="inferred from homology"/>
<feature type="domain" description="4Fe-4S Mo/W bis-MGD-type" evidence="10">
    <location>
        <begin position="53"/>
        <end position="126"/>
    </location>
</feature>
<dbReference type="PANTHER" id="PTHR43742:SF9">
    <property type="entry name" value="TETRATHIONATE REDUCTASE SUBUNIT A"/>
    <property type="match status" value="1"/>
</dbReference>
<feature type="chain" id="PRO_5013180949" evidence="9">
    <location>
        <begin position="28"/>
        <end position="936"/>
    </location>
</feature>
<dbReference type="GO" id="GO:0046872">
    <property type="term" value="F:metal ion binding"/>
    <property type="evidence" value="ECO:0007669"/>
    <property type="project" value="UniProtKB-KW"/>
</dbReference>
<dbReference type="InterPro" id="IPR006657">
    <property type="entry name" value="MoPterin_dinucl-bd_dom"/>
</dbReference>
<dbReference type="SUPFAM" id="SSF50692">
    <property type="entry name" value="ADC-like"/>
    <property type="match status" value="1"/>
</dbReference>
<evidence type="ECO:0000256" key="1">
    <source>
        <dbReference type="ARBA" id="ARBA00010312"/>
    </source>
</evidence>
<evidence type="ECO:0000256" key="4">
    <source>
        <dbReference type="ARBA" id="ARBA00022723"/>
    </source>
</evidence>
<dbReference type="InterPro" id="IPR009010">
    <property type="entry name" value="Asp_de-COase-like_dom_sf"/>
</dbReference>
<dbReference type="GO" id="GO:0043546">
    <property type="term" value="F:molybdopterin cofactor binding"/>
    <property type="evidence" value="ECO:0007669"/>
    <property type="project" value="InterPro"/>
</dbReference>
<dbReference type="SUPFAM" id="SSF53706">
    <property type="entry name" value="Formate dehydrogenase/DMSO reductase, domains 1-3"/>
    <property type="match status" value="1"/>
</dbReference>
<dbReference type="InterPro" id="IPR006311">
    <property type="entry name" value="TAT_signal"/>
</dbReference>
<comment type="caution">
    <text evidence="11">The sequence shown here is derived from an EMBL/GenBank/DDBJ whole genome shotgun (WGS) entry which is preliminary data.</text>
</comment>
<dbReference type="SMART" id="SM00926">
    <property type="entry name" value="Molybdop_Fe4S4"/>
    <property type="match status" value="1"/>
</dbReference>
<dbReference type="InterPro" id="IPR050612">
    <property type="entry name" value="Prok_Mopterin_Oxidored"/>
</dbReference>
<dbReference type="NCBIfam" id="TIGR01409">
    <property type="entry name" value="TAT_signal_seq"/>
    <property type="match status" value="1"/>
</dbReference>
<dbReference type="PROSITE" id="PS51318">
    <property type="entry name" value="TAT"/>
    <property type="match status" value="1"/>
</dbReference>
<dbReference type="Gene3D" id="3.40.228.10">
    <property type="entry name" value="Dimethylsulfoxide Reductase, domain 2"/>
    <property type="match status" value="1"/>
</dbReference>
<evidence type="ECO:0000313" key="11">
    <source>
        <dbReference type="EMBL" id="OLN32928.1"/>
    </source>
</evidence>
<reference evidence="11 12" key="1">
    <citation type="submission" date="2016-09" db="EMBL/GenBank/DDBJ databases">
        <title>Complete genome of Desulfosporosinus sp. OL.</title>
        <authorList>
            <person name="Mardanov A."/>
            <person name="Beletsky A."/>
            <person name="Panova A."/>
            <person name="Karnachuk O."/>
            <person name="Ravin N."/>
        </authorList>
    </citation>
    <scope>NUCLEOTIDE SEQUENCE [LARGE SCALE GENOMIC DNA]</scope>
    <source>
        <strain evidence="11 12">OL</strain>
    </source>
</reference>
<dbReference type="InterPro" id="IPR019546">
    <property type="entry name" value="TAT_signal_bac_arc"/>
</dbReference>
<dbReference type="OrthoDB" id="9810782at2"/>
<dbReference type="InterPro" id="IPR037946">
    <property type="entry name" value="MopB_CT_Tetrathionate"/>
</dbReference>
<accession>A0A1Q8QZX5</accession>
<evidence type="ECO:0000256" key="5">
    <source>
        <dbReference type="ARBA" id="ARBA00022729"/>
    </source>
</evidence>
<keyword evidence="4" id="KW-0479">Metal-binding</keyword>
<keyword evidence="6" id="KW-0560">Oxidoreductase</keyword>
<evidence type="ECO:0000256" key="8">
    <source>
        <dbReference type="ARBA" id="ARBA00023014"/>
    </source>
</evidence>
<dbReference type="InterPro" id="IPR006656">
    <property type="entry name" value="Mopterin_OxRdtase"/>
</dbReference>
<evidence type="ECO:0000256" key="9">
    <source>
        <dbReference type="SAM" id="SignalP"/>
    </source>
</evidence>
<evidence type="ECO:0000259" key="10">
    <source>
        <dbReference type="PROSITE" id="PS51669"/>
    </source>
</evidence>
<dbReference type="Pfam" id="PF04879">
    <property type="entry name" value="Molybdop_Fe4S4"/>
    <property type="match status" value="1"/>
</dbReference>
<dbReference type="GO" id="GO:0051539">
    <property type="term" value="F:4 iron, 4 sulfur cluster binding"/>
    <property type="evidence" value="ECO:0007669"/>
    <property type="project" value="UniProtKB-KW"/>
</dbReference>
<dbReference type="AlphaFoldDB" id="A0A1Q8QZX5"/>
<organism evidence="11 12">
    <name type="scientific">Desulfosporosinus metallidurans</name>
    <dbReference type="NCBI Taxonomy" id="1888891"/>
    <lineage>
        <taxon>Bacteria</taxon>
        <taxon>Bacillati</taxon>
        <taxon>Bacillota</taxon>
        <taxon>Clostridia</taxon>
        <taxon>Eubacteriales</taxon>
        <taxon>Desulfitobacteriaceae</taxon>
        <taxon>Desulfosporosinus</taxon>
    </lineage>
</organism>
<dbReference type="Proteomes" id="UP000186102">
    <property type="component" value="Unassembled WGS sequence"/>
</dbReference>
<keyword evidence="12" id="KW-1185">Reference proteome</keyword>
<dbReference type="PROSITE" id="PS51669">
    <property type="entry name" value="4FE4S_MOW_BIS_MGD"/>
    <property type="match status" value="1"/>
</dbReference>
<evidence type="ECO:0000313" key="12">
    <source>
        <dbReference type="Proteomes" id="UP000186102"/>
    </source>
</evidence>
<dbReference type="GO" id="GO:0016491">
    <property type="term" value="F:oxidoreductase activity"/>
    <property type="evidence" value="ECO:0007669"/>
    <property type="project" value="UniProtKB-KW"/>
</dbReference>
<dbReference type="RefSeq" id="WP_075363809.1">
    <property type="nucleotide sequence ID" value="NZ_MLBF01000005.1"/>
</dbReference>
<dbReference type="STRING" id="1888891.DSOL_1039"/>
<name>A0A1Q8QZX5_9FIRM</name>
<keyword evidence="3" id="KW-0500">Molybdenum</keyword>
<dbReference type="Pfam" id="PF00384">
    <property type="entry name" value="Molybdopterin"/>
    <property type="match status" value="1"/>
</dbReference>
<gene>
    <name evidence="11" type="ORF">DSOL_1039</name>
</gene>
<evidence type="ECO:0000256" key="2">
    <source>
        <dbReference type="ARBA" id="ARBA00022485"/>
    </source>
</evidence>
<protein>
    <submittedName>
        <fullName evidence="11">Tetrathionate reductase subunit A</fullName>
    </submittedName>
</protein>
<keyword evidence="7" id="KW-0408">Iron</keyword>
<dbReference type="EMBL" id="MLBF01000005">
    <property type="protein sequence ID" value="OLN32928.1"/>
    <property type="molecule type" value="Genomic_DNA"/>
</dbReference>
<dbReference type="Gene3D" id="2.20.25.90">
    <property type="entry name" value="ADC-like domains"/>
    <property type="match status" value="1"/>
</dbReference>
<dbReference type="Pfam" id="PF01568">
    <property type="entry name" value="Molydop_binding"/>
    <property type="match status" value="1"/>
</dbReference>
<evidence type="ECO:0000256" key="6">
    <source>
        <dbReference type="ARBA" id="ARBA00023002"/>
    </source>
</evidence>
<dbReference type="PANTHER" id="PTHR43742">
    <property type="entry name" value="TRIMETHYLAMINE-N-OXIDE REDUCTASE"/>
    <property type="match status" value="1"/>
</dbReference>
<feature type="signal peptide" evidence="9">
    <location>
        <begin position="1"/>
        <end position="27"/>
    </location>
</feature>
<keyword evidence="2" id="KW-0004">4Fe-4S</keyword>
<dbReference type="Gene3D" id="2.40.40.20">
    <property type="match status" value="1"/>
</dbReference>
<evidence type="ECO:0000256" key="3">
    <source>
        <dbReference type="ARBA" id="ARBA00022505"/>
    </source>
</evidence>
<keyword evidence="5 9" id="KW-0732">Signal</keyword>
<dbReference type="InterPro" id="IPR006963">
    <property type="entry name" value="Mopterin_OxRdtase_4Fe-4S_dom"/>
</dbReference>
<dbReference type="Gene3D" id="3.40.50.740">
    <property type="match status" value="2"/>
</dbReference>
<dbReference type="CDD" id="cd02780">
    <property type="entry name" value="MopB_CT_Tetrathionate_Arsenate-R"/>
    <property type="match status" value="1"/>
</dbReference>
<keyword evidence="8" id="KW-0411">Iron-sulfur</keyword>
<sequence length="936" mass="102013">METTRRKFLQGAAAFGVTMAVAPMVFADTTSKGIPSWKNGSPAEDALDTDPSVSFIYSTCLGCRSDCSLRGKIKDGVVIKLDGNPYSQMSTDTPLKYDTDPKEARKSAGRLCPRGQAGLQLLYDPLRVQQPLKRAGKRGENKWQAISWDQAYKEIIEGGNLFGEGNVEGLKAVNDLNTPIDPEAPELGPKANQFVFLAGRIENSRSELVKRFVNNAFGSINWFEHTTVCEQSHHIATSFTFAGKGHLKPDFENAKLILNFGANYGEANFPMNGLSRKLANFKLNKGKLITVDPRFSVSASKSDEWVPVLPGTDAALALGIIQWIINNKRYDKSFLEAPSKDAAAKKGESSWSDATYLVRNENGKFLRGDEAGLGGTKDDYVVLVAGVPTLAGKADAGDLLGEATVNGIACKTSFQLLSERAKEKSLDDYAKICGVPKEQIDRVADQFSSYGKLAVADFYRGPVQHTNGFQAGRAVCILNLLVGNVDHRGGYQAGGTTLSYMGDKNGKYQVAKLHAGAVKPKGIRISREQANYEDSTEFKKNGYPAKRPWFPLTKDVYQEVVAGVIDGYPYPAKILWLHMGTPAYAIPGMKDRVIAAFKDTKKIPLFISTDIVIGDTSMYADYILPEVTYMEQWNALGAPPTILGLVADVRQPMTHVLPQTKSLENICIDLAKKMNLSGFGDNGFGAGMPLNKEEDWYLKLVANFASQYGKIPGVTEEAQVKYILDRGGVFDAGGAYEGLMMKSKVASLCTIYAEKVATTKDSMTGKTFDGIPTYYPVRDAKDQEVKDDGYPFIATTYKQAFQTHSRTISAPWLTEIQPENFVEMNNEDGQKLGLNNGDLVKVSGPSNKEGVKGKVRLRPGVRPGVVIASVGYGHWNYGAADAVIDGKNVPGDAKRGKGVNINYAMRVDDSIGNVCLEDKIGGSCSFYDSRVKVEKA</sequence>
<evidence type="ECO:0000256" key="7">
    <source>
        <dbReference type="ARBA" id="ARBA00023004"/>
    </source>
</evidence>